<dbReference type="EMBL" id="QJKJ01002569">
    <property type="protein sequence ID" value="RDY02255.1"/>
    <property type="molecule type" value="Genomic_DNA"/>
</dbReference>
<evidence type="ECO:0000313" key="1">
    <source>
        <dbReference type="EMBL" id="RDY02255.1"/>
    </source>
</evidence>
<dbReference type="AlphaFoldDB" id="A0A371HHI9"/>
<protein>
    <submittedName>
        <fullName evidence="1">Copia protein</fullName>
    </submittedName>
</protein>
<dbReference type="STRING" id="157652.A0A371HHI9"/>
<feature type="non-terminal residue" evidence="1">
    <location>
        <position position="1"/>
    </location>
</feature>
<dbReference type="Proteomes" id="UP000257109">
    <property type="component" value="Unassembled WGS sequence"/>
</dbReference>
<reference evidence="1" key="1">
    <citation type="submission" date="2018-05" db="EMBL/GenBank/DDBJ databases">
        <title>Draft genome of Mucuna pruriens seed.</title>
        <authorList>
            <person name="Nnadi N.E."/>
            <person name="Vos R."/>
            <person name="Hasami M.H."/>
            <person name="Devisetty U.K."/>
            <person name="Aguiy J.C."/>
        </authorList>
    </citation>
    <scope>NUCLEOTIDE SEQUENCE [LARGE SCALE GENOMIC DNA]</scope>
    <source>
        <strain evidence="1">JCA_2017</strain>
    </source>
</reference>
<keyword evidence="2" id="KW-1185">Reference proteome</keyword>
<dbReference type="CDD" id="cd09272">
    <property type="entry name" value="RNase_HI_RT_Ty1"/>
    <property type="match status" value="1"/>
</dbReference>
<dbReference type="PANTHER" id="PTHR11439:SF440">
    <property type="entry name" value="INTEGRASE CATALYTIC DOMAIN-CONTAINING PROTEIN"/>
    <property type="match status" value="1"/>
</dbReference>
<accession>A0A371HHI9</accession>
<evidence type="ECO:0000313" key="2">
    <source>
        <dbReference type="Proteomes" id="UP000257109"/>
    </source>
</evidence>
<dbReference type="OrthoDB" id="414945at2759"/>
<gene>
    <name evidence="1" type="primary">GIP</name>
    <name evidence="1" type="ORF">CR513_14305</name>
</gene>
<proteinExistence type="predicted"/>
<organism evidence="1 2">
    <name type="scientific">Mucuna pruriens</name>
    <name type="common">Velvet bean</name>
    <name type="synonym">Dolichos pruriens</name>
    <dbReference type="NCBI Taxonomy" id="157652"/>
    <lineage>
        <taxon>Eukaryota</taxon>
        <taxon>Viridiplantae</taxon>
        <taxon>Streptophyta</taxon>
        <taxon>Embryophyta</taxon>
        <taxon>Tracheophyta</taxon>
        <taxon>Spermatophyta</taxon>
        <taxon>Magnoliopsida</taxon>
        <taxon>eudicotyledons</taxon>
        <taxon>Gunneridae</taxon>
        <taxon>Pentapetalae</taxon>
        <taxon>rosids</taxon>
        <taxon>fabids</taxon>
        <taxon>Fabales</taxon>
        <taxon>Fabaceae</taxon>
        <taxon>Papilionoideae</taxon>
        <taxon>50 kb inversion clade</taxon>
        <taxon>NPAAA clade</taxon>
        <taxon>indigoferoid/millettioid clade</taxon>
        <taxon>Phaseoleae</taxon>
        <taxon>Mucuna</taxon>
    </lineage>
</organism>
<comment type="caution">
    <text evidence="1">The sequence shown here is derived from an EMBL/GenBank/DDBJ whole genome shotgun (WGS) entry which is preliminary data.</text>
</comment>
<sequence>MAHGICEGLWMKIIHDDLKVKYKGPIKLLCYNNSAISIAHNPIQHDRTKHIEIDKQFIKEKLNSGLLVIAHVPTGLQVVDVFTKGLPIIRFQEINGKCRVALGRDWSNMDSAESYLTRSWLSVDRRNRVRLLYSD</sequence>
<name>A0A371HHI9_MUCPR</name>
<dbReference type="PANTHER" id="PTHR11439">
    <property type="entry name" value="GAG-POL-RELATED RETROTRANSPOSON"/>
    <property type="match status" value="1"/>
</dbReference>